<evidence type="ECO:0000256" key="1">
    <source>
        <dbReference type="SAM" id="SignalP"/>
    </source>
</evidence>
<feature type="chain" id="PRO_5003477860" evidence="1">
    <location>
        <begin position="25"/>
        <end position="1235"/>
    </location>
</feature>
<dbReference type="Gene3D" id="3.40.50.880">
    <property type="match status" value="1"/>
</dbReference>
<dbReference type="Gene3D" id="2.60.120.260">
    <property type="entry name" value="Galactose-binding domain-like"/>
    <property type="match status" value="1"/>
</dbReference>
<dbReference type="HOGENOM" id="CLU_260005_0_0_10"/>
<reference evidence="2 3" key="1">
    <citation type="submission" date="2011-08" db="EMBL/GenBank/DDBJ databases">
        <title>The Genome Sequence of Alistipes indistinctus YIT 12060.</title>
        <authorList>
            <consortium name="The Broad Institute Genome Sequencing Platform"/>
            <person name="Earl A."/>
            <person name="Ward D."/>
            <person name="Feldgarden M."/>
            <person name="Gevers D."/>
            <person name="Morotomi M."/>
            <person name="Young S.K."/>
            <person name="Zeng Q."/>
            <person name="Gargeya S."/>
            <person name="Fitzgerald M."/>
            <person name="Haas B."/>
            <person name="Abouelleil A."/>
            <person name="Alvarado L."/>
            <person name="Arachchi H.M."/>
            <person name="Berlin A."/>
            <person name="Brown A."/>
            <person name="Chapman S.B."/>
            <person name="Chen Z."/>
            <person name="Dunbar C."/>
            <person name="Freedman E."/>
            <person name="Gearin G."/>
            <person name="Gellesch M."/>
            <person name="Goldberg J."/>
            <person name="Griggs A."/>
            <person name="Gujja S."/>
            <person name="Heiman D."/>
            <person name="Howarth C."/>
            <person name="Larson L."/>
            <person name="Lui A."/>
            <person name="MacDonald P.J.P."/>
            <person name="Montmayeur A."/>
            <person name="Murphy C."/>
            <person name="Neiman D."/>
            <person name="Pearson M."/>
            <person name="Priest M."/>
            <person name="Roberts A."/>
            <person name="Saif S."/>
            <person name="Shea T."/>
            <person name="Shenoy N."/>
            <person name="Sisk P."/>
            <person name="Stolte C."/>
            <person name="Sykes S."/>
            <person name="Wortman J."/>
            <person name="Nusbaum C."/>
            <person name="Birren B."/>
        </authorList>
    </citation>
    <scope>NUCLEOTIDE SEQUENCE [LARGE SCALE GENOMIC DNA]</scope>
    <source>
        <strain evidence="2 3">YIT 12060</strain>
    </source>
</reference>
<dbReference type="InterPro" id="IPR008979">
    <property type="entry name" value="Galactose-bd-like_sf"/>
</dbReference>
<dbReference type="STRING" id="742725.HMPREF9450_01429"/>
<dbReference type="NCBIfam" id="NF045579">
    <property type="entry name" value="rhamnoside_JR"/>
    <property type="match status" value="1"/>
</dbReference>
<keyword evidence="3" id="KW-1185">Reference proteome</keyword>
<dbReference type="Pfam" id="PF17132">
    <property type="entry name" value="Glyco_hydro_106"/>
    <property type="match status" value="1"/>
</dbReference>
<dbReference type="PATRIC" id="fig|742725.3.peg.1512"/>
<dbReference type="PANTHER" id="PTHR36848:SF2">
    <property type="entry name" value="SECRETED PROTEIN"/>
    <property type="match status" value="1"/>
</dbReference>
<keyword evidence="1" id="KW-0732">Signal</keyword>
<dbReference type="OrthoDB" id="9801077at2"/>
<dbReference type="GO" id="GO:0005975">
    <property type="term" value="P:carbohydrate metabolic process"/>
    <property type="evidence" value="ECO:0007669"/>
    <property type="project" value="InterPro"/>
</dbReference>
<dbReference type="AlphaFoldDB" id="G5H9W4"/>
<dbReference type="PANTHER" id="PTHR36848">
    <property type="entry name" value="DNA-BINDING PROTEIN (PUTATIVE SECRETED PROTEIN)-RELATED"/>
    <property type="match status" value="1"/>
</dbReference>
<dbReference type="InterPro" id="IPR053161">
    <property type="entry name" value="Ulvan_degrading_GH"/>
</dbReference>
<dbReference type="SUPFAM" id="SSF49785">
    <property type="entry name" value="Galactose-binding domain-like"/>
    <property type="match status" value="1"/>
</dbReference>
<dbReference type="Proteomes" id="UP000006008">
    <property type="component" value="Unassembled WGS sequence"/>
</dbReference>
<sequence>MRKISARLLSLCALWFAAQQPAAAQHTQRFNGWPTAATAQELPAGFVAPPAGYGNVPFFWLNGDTLRRDRMSDILDTLATSATSGFSVSYIHKNANIDSVEHKSGYGMFGHTEPGEPKVFSPAWWEFWNWFSGACADRGMGLGLDDYTVGWYGNGYYPDEVYNQPKYKNYQGKLDITAHPVAAGATLTLTLPEHTVSVVALPEHNQKEKPIDLTATTGAGKLTWTAPSSAKSYTVYVTATQPDYLLHPDNGKELVEVYFDRFEQNMNQKGRDGMNYFFQDELLYPLTILSWAEDMPAQFRDRKGYDILPYLAALKYDIGDITAKIRLDYCDVVMTLAEERYFKPIFDWNDSRGLIYGCDNMGRGKQPLHYLDYFRATSWFTAPGNDAPARGSSFIQTKVSSSIAHLYERPRTWLEAFHSMGWGSKTEWLTEQIDHHFLAGGNLVCMHGLYYSTHGGWWEWAPPCFHYHMPYWPHMKKWLEYTERVSYLMSQGHHVCDIAILYPTETLQAFSPDKPYDDQYNFSYIMELSNAGLDYDLIDNRSLVKADIKDKALHVSGESYKILLIKDIRALRYEALLKLRDFYRGGGIVLAIGDLPEASDRAGSNDPEVNKIVKEIFGMTAAQTETIAVKAQKNPTGGVGFYLNTTEDMVPLIHRTITPDFRAGTKGGKVLHRRTDDRDVYMVMNVEPGTDCFFRAKGNAQLWNAFDGTMQPLPVKRVTGEGTVIRLDTPYNRSSLVVFSPGEPVSDTVSQTEKPPQEIIPVEGEWEVEMLPTLDNKWGDFRLPATDEKIGPEARRFRFIPLRALGKTKTWMQPAYNDSTWSVGTYGFGAPMEVLVDGSSQKADGLAAAVFNGTLADWKPYSFSWQYGVENNPGSQGYHGLKGRVDNNFLILDKGRNMLFRTQFYAPETDFYVLITGNVTPEGIYIDGENIRSEDIVSREGPNGQRETRYTVNLRKGWHSLLLVFTNTTDQPLHQEPYDLLDRRTRSTAVILPLADTAVKENTPYDDIVAMKWYRSNRLTFDPNAGRPQKTIYRFETVPGLSSLRLDLAGHLEKAWVDGMAINAKTNIRTKGDGRYEIVLPVTFPRTSEMTLQITPDPGAGGTAVFREPVRFICGKGVMNAGDWSKNGALLYYSGGMYYRKTVELNEQQIARGVTLDLGKVSASCEIKVNGKDAGIHIYSPFSADITPYLHPGENRIEVLVYSTLANHYQTSPTPYKGDPEAGLIGPVRLIVGGK</sequence>
<gene>
    <name evidence="2" type="ORF">HMPREF9450_01429</name>
</gene>
<dbReference type="EMBL" id="ADLD01000013">
    <property type="protein sequence ID" value="EHB91380.1"/>
    <property type="molecule type" value="Genomic_DNA"/>
</dbReference>
<evidence type="ECO:0000313" key="3">
    <source>
        <dbReference type="Proteomes" id="UP000006008"/>
    </source>
</evidence>
<evidence type="ECO:0000313" key="2">
    <source>
        <dbReference type="EMBL" id="EHB91380.1"/>
    </source>
</evidence>
<feature type="signal peptide" evidence="1">
    <location>
        <begin position="1"/>
        <end position="24"/>
    </location>
</feature>
<organism evidence="2 3">
    <name type="scientific">Alistipes indistinctus YIT 12060</name>
    <dbReference type="NCBI Taxonomy" id="742725"/>
    <lineage>
        <taxon>Bacteria</taxon>
        <taxon>Pseudomonadati</taxon>
        <taxon>Bacteroidota</taxon>
        <taxon>Bacteroidia</taxon>
        <taxon>Bacteroidales</taxon>
        <taxon>Rikenellaceae</taxon>
        <taxon>Alistipes</taxon>
    </lineage>
</organism>
<name>G5H9W4_9BACT</name>
<comment type="caution">
    <text evidence="2">The sequence shown here is derived from an EMBL/GenBank/DDBJ whole genome shotgun (WGS) entry which is preliminary data.</text>
</comment>
<proteinExistence type="predicted"/>
<accession>G5H9W4</accession>
<dbReference type="InterPro" id="IPR029062">
    <property type="entry name" value="Class_I_gatase-like"/>
</dbReference>
<protein>
    <submittedName>
        <fullName evidence="2">Uncharacterized protein</fullName>
    </submittedName>
</protein>
<dbReference type="RefSeq" id="WP_009134235.1">
    <property type="nucleotide sequence ID" value="NZ_CP102250.1"/>
</dbReference>
<dbReference type="GO" id="GO:0004553">
    <property type="term" value="F:hydrolase activity, hydrolyzing O-glycosyl compounds"/>
    <property type="evidence" value="ECO:0007669"/>
    <property type="project" value="InterPro"/>
</dbReference>
<dbReference type="GeneID" id="92815534"/>
<dbReference type="eggNOG" id="COG0639">
    <property type="taxonomic scope" value="Bacteria"/>
</dbReference>